<keyword evidence="1" id="KW-0805">Transcription regulation</keyword>
<comment type="caution">
    <text evidence="6">The sequence shown here is derived from an EMBL/GenBank/DDBJ whole genome shotgun (WGS) entry which is preliminary data.</text>
</comment>
<name>A0ABS5Z3M2_9ACTN</name>
<keyword evidence="7" id="KW-1185">Reference proteome</keyword>
<evidence type="ECO:0000256" key="2">
    <source>
        <dbReference type="ARBA" id="ARBA00023125"/>
    </source>
</evidence>
<dbReference type="InterPro" id="IPR025996">
    <property type="entry name" value="MT1864/Rv1816-like_C"/>
</dbReference>
<dbReference type="SUPFAM" id="SSF46689">
    <property type="entry name" value="Homeodomain-like"/>
    <property type="match status" value="1"/>
</dbReference>
<evidence type="ECO:0000256" key="1">
    <source>
        <dbReference type="ARBA" id="ARBA00023015"/>
    </source>
</evidence>
<evidence type="ECO:0000256" key="3">
    <source>
        <dbReference type="ARBA" id="ARBA00023163"/>
    </source>
</evidence>
<evidence type="ECO:0000313" key="6">
    <source>
        <dbReference type="EMBL" id="MBU2670286.1"/>
    </source>
</evidence>
<gene>
    <name evidence="6" type="ORF">KOI35_42970</name>
</gene>
<feature type="domain" description="HTH tetR-type" evidence="5">
    <location>
        <begin position="10"/>
        <end position="70"/>
    </location>
</feature>
<evidence type="ECO:0000256" key="4">
    <source>
        <dbReference type="PROSITE-ProRule" id="PRU00335"/>
    </source>
</evidence>
<evidence type="ECO:0000313" key="7">
    <source>
        <dbReference type="Proteomes" id="UP001519654"/>
    </source>
</evidence>
<dbReference type="Gene3D" id="1.10.357.10">
    <property type="entry name" value="Tetracycline Repressor, domain 2"/>
    <property type="match status" value="1"/>
</dbReference>
<dbReference type="Pfam" id="PF13305">
    <property type="entry name" value="TetR_C_33"/>
    <property type="match status" value="1"/>
</dbReference>
<organism evidence="6 7">
    <name type="scientific">Paractinoplanes bogorensis</name>
    <dbReference type="NCBI Taxonomy" id="1610840"/>
    <lineage>
        <taxon>Bacteria</taxon>
        <taxon>Bacillati</taxon>
        <taxon>Actinomycetota</taxon>
        <taxon>Actinomycetes</taxon>
        <taxon>Micromonosporales</taxon>
        <taxon>Micromonosporaceae</taxon>
        <taxon>Paractinoplanes</taxon>
    </lineage>
</organism>
<dbReference type="EMBL" id="JAHKKG010000019">
    <property type="protein sequence ID" value="MBU2670286.1"/>
    <property type="molecule type" value="Genomic_DNA"/>
</dbReference>
<dbReference type="Pfam" id="PF00440">
    <property type="entry name" value="TetR_N"/>
    <property type="match status" value="1"/>
</dbReference>
<reference evidence="6 7" key="1">
    <citation type="submission" date="2021-06" db="EMBL/GenBank/DDBJ databases">
        <title>Actinoplanes lichenicola sp. nov., and Actinoplanes ovalisporus sp. nov., isolated from lichen in Thailand.</title>
        <authorList>
            <person name="Saeng-In P."/>
            <person name="Kanchanasin P."/>
            <person name="Yuki M."/>
            <person name="Kudo T."/>
            <person name="Ohkuma M."/>
            <person name="Phongsopitanun W."/>
            <person name="Tanasupawat S."/>
        </authorList>
    </citation>
    <scope>NUCLEOTIDE SEQUENCE [LARGE SCALE GENOMIC DNA]</scope>
    <source>
        <strain evidence="6 7">NBRC 110975</strain>
    </source>
</reference>
<feature type="DNA-binding region" description="H-T-H motif" evidence="4">
    <location>
        <begin position="33"/>
        <end position="52"/>
    </location>
</feature>
<keyword evidence="3" id="KW-0804">Transcription</keyword>
<proteinExistence type="predicted"/>
<dbReference type="RefSeq" id="WP_215795515.1">
    <property type="nucleotide sequence ID" value="NZ_JAHKKG010000019.1"/>
</dbReference>
<accession>A0ABS5Z3M2</accession>
<sequence>MSEKRGYHHGDLRAALIQASFDLLAECGLQNFSVAAVARSLGVSSAAPYRHFPDRARLLSAVSAQAAHDLREELATAVDMAEGAGVYVRFVARTGAGFQVIFAGELYAVPDDARRVQTRALITRLFELAGGHSPEESLSLIDSTIALAHGYASLYAEGFFARKAHTVDDLAARAVQAARYLAAP</sequence>
<dbReference type="Proteomes" id="UP001519654">
    <property type="component" value="Unassembled WGS sequence"/>
</dbReference>
<protein>
    <submittedName>
        <fullName evidence="6">TetR/AcrR family transcriptional regulator</fullName>
    </submittedName>
</protein>
<evidence type="ECO:0000259" key="5">
    <source>
        <dbReference type="PROSITE" id="PS50977"/>
    </source>
</evidence>
<keyword evidence="2 4" id="KW-0238">DNA-binding</keyword>
<dbReference type="InterPro" id="IPR009057">
    <property type="entry name" value="Homeodomain-like_sf"/>
</dbReference>
<dbReference type="PRINTS" id="PR00455">
    <property type="entry name" value="HTHTETR"/>
</dbReference>
<dbReference type="PROSITE" id="PS50977">
    <property type="entry name" value="HTH_TETR_2"/>
    <property type="match status" value="1"/>
</dbReference>
<dbReference type="InterPro" id="IPR001647">
    <property type="entry name" value="HTH_TetR"/>
</dbReference>